<dbReference type="InterPro" id="IPR053168">
    <property type="entry name" value="Glutamic_endopeptidase"/>
</dbReference>
<accession>R0HF72</accession>
<keyword evidence="4" id="KW-1185">Reference proteome</keyword>
<name>R0HF72_9BRAS</name>
<evidence type="ECO:0000313" key="4">
    <source>
        <dbReference type="Proteomes" id="UP000029121"/>
    </source>
</evidence>
<dbReference type="Pfam" id="PF03080">
    <property type="entry name" value="Neprosin"/>
    <property type="match status" value="1"/>
</dbReference>
<dbReference type="InterPro" id="IPR004314">
    <property type="entry name" value="Neprosin"/>
</dbReference>
<dbReference type="PROSITE" id="PS52045">
    <property type="entry name" value="NEPROSIN_PEP_CD"/>
    <property type="match status" value="1"/>
</dbReference>
<dbReference type="eggNOG" id="ENOG502QSP9">
    <property type="taxonomic scope" value="Eukaryota"/>
</dbReference>
<evidence type="ECO:0000259" key="2">
    <source>
        <dbReference type="PROSITE" id="PS52045"/>
    </source>
</evidence>
<dbReference type="Proteomes" id="UP000029121">
    <property type="component" value="Unassembled WGS sequence"/>
</dbReference>
<evidence type="ECO:0000256" key="1">
    <source>
        <dbReference type="SAM" id="MobiDB-lite"/>
    </source>
</evidence>
<dbReference type="Pfam" id="PF14365">
    <property type="entry name" value="Neprosin_AP"/>
    <property type="match status" value="1"/>
</dbReference>
<feature type="region of interest" description="Disordered" evidence="1">
    <location>
        <begin position="1"/>
        <end position="36"/>
    </location>
</feature>
<dbReference type="EMBL" id="KB870808">
    <property type="protein sequence ID" value="EOA28289.1"/>
    <property type="molecule type" value="Genomic_DNA"/>
</dbReference>
<evidence type="ECO:0000313" key="3">
    <source>
        <dbReference type="EMBL" id="EOA28289.1"/>
    </source>
</evidence>
<dbReference type="AlphaFoldDB" id="R0HF72"/>
<reference evidence="4" key="1">
    <citation type="journal article" date="2013" name="Nat. Genet.">
        <title>The Capsella rubella genome and the genomic consequences of rapid mating system evolution.</title>
        <authorList>
            <person name="Slotte T."/>
            <person name="Hazzouri K.M."/>
            <person name="Agren J.A."/>
            <person name="Koenig D."/>
            <person name="Maumus F."/>
            <person name="Guo Y.L."/>
            <person name="Steige K."/>
            <person name="Platts A.E."/>
            <person name="Escobar J.S."/>
            <person name="Newman L.K."/>
            <person name="Wang W."/>
            <person name="Mandakova T."/>
            <person name="Vello E."/>
            <person name="Smith L.M."/>
            <person name="Henz S.R."/>
            <person name="Steffen J."/>
            <person name="Takuno S."/>
            <person name="Brandvain Y."/>
            <person name="Coop G."/>
            <person name="Andolfatto P."/>
            <person name="Hu T.T."/>
            <person name="Blanchette M."/>
            <person name="Clark R.M."/>
            <person name="Quesneville H."/>
            <person name="Nordborg M."/>
            <person name="Gaut B.S."/>
            <person name="Lysak M.A."/>
            <person name="Jenkins J."/>
            <person name="Grimwood J."/>
            <person name="Chapman J."/>
            <person name="Prochnik S."/>
            <person name="Shu S."/>
            <person name="Rokhsar D."/>
            <person name="Schmutz J."/>
            <person name="Weigel D."/>
            <person name="Wright S.I."/>
        </authorList>
    </citation>
    <scope>NUCLEOTIDE SEQUENCE [LARGE SCALE GENOMIC DNA]</scope>
    <source>
        <strain evidence="4">cv. Monte Gargano</strain>
    </source>
</reference>
<dbReference type="PANTHER" id="PTHR31589">
    <property type="entry name" value="PROTEIN, PUTATIVE (DUF239)-RELATED-RELATED"/>
    <property type="match status" value="1"/>
</dbReference>
<dbReference type="STRING" id="81985.R0HF72"/>
<feature type="domain" description="Neprosin PEP catalytic" evidence="2">
    <location>
        <begin position="125"/>
        <end position="362"/>
    </location>
</feature>
<dbReference type="PANTHER" id="PTHR31589:SF110">
    <property type="entry name" value="PROTEIN, PUTATIVE (DUF239)-RELATED"/>
    <property type="match status" value="1"/>
</dbReference>
<dbReference type="InterPro" id="IPR025521">
    <property type="entry name" value="Neprosin_propep"/>
</dbReference>
<proteinExistence type="predicted"/>
<organism evidence="3 4">
    <name type="scientific">Capsella rubella</name>
    <dbReference type="NCBI Taxonomy" id="81985"/>
    <lineage>
        <taxon>Eukaryota</taxon>
        <taxon>Viridiplantae</taxon>
        <taxon>Streptophyta</taxon>
        <taxon>Embryophyta</taxon>
        <taxon>Tracheophyta</taxon>
        <taxon>Spermatophyta</taxon>
        <taxon>Magnoliopsida</taxon>
        <taxon>eudicotyledons</taxon>
        <taxon>Gunneridae</taxon>
        <taxon>Pentapetalae</taxon>
        <taxon>rosids</taxon>
        <taxon>malvids</taxon>
        <taxon>Brassicales</taxon>
        <taxon>Brassicaceae</taxon>
        <taxon>Camelineae</taxon>
        <taxon>Capsella</taxon>
    </lineage>
</organism>
<protein>
    <recommendedName>
        <fullName evidence="2">Neprosin PEP catalytic domain-containing protein</fullName>
    </recommendedName>
</protein>
<gene>
    <name evidence="3" type="ORF">CARUB_v10024495mg</name>
</gene>
<sequence length="369" mass="40815">MTNSFSDFQKEGISNCPRRGISPRRSQGLGKKKASDGDIVASDGVKVVCVGIYDQPAFYHPLLQKHKLQESPSKIPVANGTRRNSEWHSFEAQFSTAKCPRGTIPMQNLTALDHRLKPYTGEVNTSFTPHHEYAEVSTDSVENLYGTRATISVWQPVVENHTSEMSVSQIWLTLGAYKSKDLNTVEVGWQSDAYVLTGGYNLRGPGFIQISSEIVLGGAISPVSSIGGSQFEITILVWKDPESGNWWLMLGPHLVGYWPSEIFTTLRDHATKVSLGGEIVNMQSFGRHTKTQMGSGRFPQEGFGNASYFRNIAVVDNTCSFQMIPELTIEADGTHYDLKNLHRDELETHFFYGGPGFGHRVNGGAGYCK</sequence>